<dbReference type="GO" id="GO:0016020">
    <property type="term" value="C:membrane"/>
    <property type="evidence" value="ECO:0007669"/>
    <property type="project" value="UniProtKB-SubCell"/>
</dbReference>
<feature type="transmembrane region" description="Helical" evidence="5">
    <location>
        <begin position="93"/>
        <end position="111"/>
    </location>
</feature>
<keyword evidence="2 5" id="KW-0812">Transmembrane</keyword>
<protein>
    <submittedName>
        <fullName evidence="6">Putative membrane protein YphA (DoxX/SURF4 family)</fullName>
    </submittedName>
</protein>
<comment type="subcellular location">
    <subcellularLocation>
        <location evidence="1">Membrane</location>
        <topology evidence="1">Multi-pass membrane protein</topology>
    </subcellularLocation>
</comment>
<keyword evidence="3 5" id="KW-1133">Transmembrane helix</keyword>
<dbReference type="InterPro" id="IPR032808">
    <property type="entry name" value="DoxX"/>
</dbReference>
<feature type="transmembrane region" description="Helical" evidence="5">
    <location>
        <begin position="27"/>
        <end position="45"/>
    </location>
</feature>
<evidence type="ECO:0000256" key="4">
    <source>
        <dbReference type="ARBA" id="ARBA00023136"/>
    </source>
</evidence>
<dbReference type="Proteomes" id="UP000557307">
    <property type="component" value="Unassembled WGS sequence"/>
</dbReference>
<evidence type="ECO:0000256" key="5">
    <source>
        <dbReference type="SAM" id="Phobius"/>
    </source>
</evidence>
<dbReference type="Pfam" id="PF13564">
    <property type="entry name" value="DoxX_2"/>
    <property type="match status" value="1"/>
</dbReference>
<evidence type="ECO:0000256" key="3">
    <source>
        <dbReference type="ARBA" id="ARBA00022989"/>
    </source>
</evidence>
<dbReference type="AlphaFoldDB" id="A0A840TY39"/>
<feature type="transmembrane region" description="Helical" evidence="5">
    <location>
        <begin position="66"/>
        <end position="87"/>
    </location>
</feature>
<dbReference type="EMBL" id="JACHGF010000010">
    <property type="protein sequence ID" value="MBB5286522.1"/>
    <property type="molecule type" value="Genomic_DNA"/>
</dbReference>
<evidence type="ECO:0000313" key="7">
    <source>
        <dbReference type="Proteomes" id="UP000557307"/>
    </source>
</evidence>
<sequence>MAFYLEVVLSSNNYPIHRMNPALIDKFLWVMQGFLAVAFLIAGSAKLLQSPAKVAQLVPAAIPLPFLRTLGALEILGAVGIALPLFIDAWSALTPVAAACMAIVLLAAVVIHGRAKEFSKLPMLLVLLALAMTVAVGRYFLMK</sequence>
<organism evidence="6 7">
    <name type="scientific">Rhabdobacter roseus</name>
    <dbReference type="NCBI Taxonomy" id="1655419"/>
    <lineage>
        <taxon>Bacteria</taxon>
        <taxon>Pseudomonadati</taxon>
        <taxon>Bacteroidota</taxon>
        <taxon>Cytophagia</taxon>
        <taxon>Cytophagales</taxon>
        <taxon>Cytophagaceae</taxon>
        <taxon>Rhabdobacter</taxon>
    </lineage>
</organism>
<comment type="caution">
    <text evidence="6">The sequence shown here is derived from an EMBL/GenBank/DDBJ whole genome shotgun (WGS) entry which is preliminary data.</text>
</comment>
<reference evidence="6 7" key="1">
    <citation type="submission" date="2020-08" db="EMBL/GenBank/DDBJ databases">
        <title>Genomic Encyclopedia of Type Strains, Phase IV (KMG-IV): sequencing the most valuable type-strain genomes for metagenomic binning, comparative biology and taxonomic classification.</title>
        <authorList>
            <person name="Goeker M."/>
        </authorList>
    </citation>
    <scope>NUCLEOTIDE SEQUENCE [LARGE SCALE GENOMIC DNA]</scope>
    <source>
        <strain evidence="6 7">DSM 105074</strain>
    </source>
</reference>
<evidence type="ECO:0000256" key="1">
    <source>
        <dbReference type="ARBA" id="ARBA00004141"/>
    </source>
</evidence>
<keyword evidence="4 5" id="KW-0472">Membrane</keyword>
<proteinExistence type="predicted"/>
<feature type="transmembrane region" description="Helical" evidence="5">
    <location>
        <begin position="123"/>
        <end position="141"/>
    </location>
</feature>
<gene>
    <name evidence="6" type="ORF">HNQ92_004683</name>
</gene>
<evidence type="ECO:0000313" key="6">
    <source>
        <dbReference type="EMBL" id="MBB5286522.1"/>
    </source>
</evidence>
<keyword evidence="7" id="KW-1185">Reference proteome</keyword>
<evidence type="ECO:0000256" key="2">
    <source>
        <dbReference type="ARBA" id="ARBA00022692"/>
    </source>
</evidence>
<name>A0A840TY39_9BACT</name>
<accession>A0A840TY39</accession>